<dbReference type="AlphaFoldDB" id="A0A399CYH4"/>
<keyword evidence="5" id="KW-1185">Reference proteome</keyword>
<evidence type="ECO:0008006" key="6">
    <source>
        <dbReference type="Google" id="ProtNLM"/>
    </source>
</evidence>
<sequence length="333" mass="38535">MRMKIKRKIFLFFLLFLVSSAVIAQRIKAAASLDSANILLGDQVKLFLEINHPKKVDITFPQVPDTIRGNIEVLQQSEIDTFEMDDETFQKQIQSYLITCFDSGSHRIPPFWFKINMDGRIDSIPSNGVTLNVHTIPIDTTRGPTDIKMPYDAPVTLKEVIPYILGIILIGAILFFILYSIKRKKQNKPIFTLPKKPKEPAHVIALRELDRIKDEKLWQQGKIKPFYSDVTETLRTYIEDRYDIPAMEKTSDETLDSFRFRRDLLKEKTFENLSRILKLADLVKFAKYTPLPDDNNMTLVDAYFFINDTKEEVKEAKPPEAVKDDEGEDVEIK</sequence>
<dbReference type="Proteomes" id="UP000266441">
    <property type="component" value="Unassembled WGS sequence"/>
</dbReference>
<feature type="chain" id="PRO_5017487226" description="Protein BatD" evidence="3">
    <location>
        <begin position="25"/>
        <end position="333"/>
    </location>
</feature>
<dbReference type="EMBL" id="QWET01000008">
    <property type="protein sequence ID" value="RIH64805.1"/>
    <property type="molecule type" value="Genomic_DNA"/>
</dbReference>
<feature type="signal peptide" evidence="3">
    <location>
        <begin position="1"/>
        <end position="24"/>
    </location>
</feature>
<reference evidence="4 5" key="1">
    <citation type="journal article" date="2015" name="Int. J. Syst. Evol. Microbiol.">
        <title>Mariniphaga sediminis sp. nov., isolated from coastal sediment.</title>
        <authorList>
            <person name="Wang F.Q."/>
            <person name="Shen Q.Y."/>
            <person name="Chen G.J."/>
            <person name="Du Z.J."/>
        </authorList>
    </citation>
    <scope>NUCLEOTIDE SEQUENCE [LARGE SCALE GENOMIC DNA]</scope>
    <source>
        <strain evidence="4 5">SY21</strain>
    </source>
</reference>
<organism evidence="4 5">
    <name type="scientific">Mariniphaga sediminis</name>
    <dbReference type="NCBI Taxonomy" id="1628158"/>
    <lineage>
        <taxon>Bacteria</taxon>
        <taxon>Pseudomonadati</taxon>
        <taxon>Bacteroidota</taxon>
        <taxon>Bacteroidia</taxon>
        <taxon>Marinilabiliales</taxon>
        <taxon>Prolixibacteraceae</taxon>
        <taxon>Mariniphaga</taxon>
    </lineage>
</organism>
<name>A0A399CYH4_9BACT</name>
<evidence type="ECO:0000313" key="4">
    <source>
        <dbReference type="EMBL" id="RIH64805.1"/>
    </source>
</evidence>
<feature type="region of interest" description="Disordered" evidence="1">
    <location>
        <begin position="313"/>
        <end position="333"/>
    </location>
</feature>
<feature type="transmembrane region" description="Helical" evidence="2">
    <location>
        <begin position="160"/>
        <end position="181"/>
    </location>
</feature>
<comment type="caution">
    <text evidence="4">The sequence shown here is derived from an EMBL/GenBank/DDBJ whole genome shotgun (WGS) entry which is preliminary data.</text>
</comment>
<evidence type="ECO:0000313" key="5">
    <source>
        <dbReference type="Proteomes" id="UP000266441"/>
    </source>
</evidence>
<proteinExistence type="predicted"/>
<evidence type="ECO:0000256" key="2">
    <source>
        <dbReference type="SAM" id="Phobius"/>
    </source>
</evidence>
<keyword evidence="3" id="KW-0732">Signal</keyword>
<keyword evidence="2" id="KW-1133">Transmembrane helix</keyword>
<protein>
    <recommendedName>
        <fullName evidence="6">Protein BatD</fullName>
    </recommendedName>
</protein>
<keyword evidence="2" id="KW-0472">Membrane</keyword>
<evidence type="ECO:0000256" key="1">
    <source>
        <dbReference type="SAM" id="MobiDB-lite"/>
    </source>
</evidence>
<keyword evidence="2" id="KW-0812">Transmembrane</keyword>
<gene>
    <name evidence="4" type="ORF">D1164_12220</name>
</gene>
<evidence type="ECO:0000256" key="3">
    <source>
        <dbReference type="SAM" id="SignalP"/>
    </source>
</evidence>
<accession>A0A399CYH4</accession>